<sequence length="235" mass="27282">MYPFEEFQIISFQECSIDFWPSEVLDIFQNSNFNSPESLQQKLKLIIQELNFLSINGEIIQSNWHTEKIEILQFPSILFRSESIIPSENGRFDGILNSRPLIYGTKTSLIILYSIEANLKSFKPLINSIALSLSYQNLINVRYQKIKNIVQIHSQIIKCNPVDEMLIILDSGNIFGIDETVIFAKTKKPDAVVFVLTMKQLKKLMIEKEMITFQRKLNIKMGGLNHTPNYRKFLE</sequence>
<dbReference type="WBParaSite" id="PSU_v2.g16071.t1">
    <property type="protein sequence ID" value="PSU_v2.g16071.t1"/>
    <property type="gene ID" value="PSU_v2.g16071"/>
</dbReference>
<evidence type="ECO:0000313" key="1">
    <source>
        <dbReference type="Proteomes" id="UP000887577"/>
    </source>
</evidence>
<dbReference type="AlphaFoldDB" id="A0A914Y9F6"/>
<evidence type="ECO:0000313" key="2">
    <source>
        <dbReference type="WBParaSite" id="PSU_v2.g16071.t1"/>
    </source>
</evidence>
<organism evidence="1 2">
    <name type="scientific">Panagrolaimus superbus</name>
    <dbReference type="NCBI Taxonomy" id="310955"/>
    <lineage>
        <taxon>Eukaryota</taxon>
        <taxon>Metazoa</taxon>
        <taxon>Ecdysozoa</taxon>
        <taxon>Nematoda</taxon>
        <taxon>Chromadorea</taxon>
        <taxon>Rhabditida</taxon>
        <taxon>Tylenchina</taxon>
        <taxon>Panagrolaimomorpha</taxon>
        <taxon>Panagrolaimoidea</taxon>
        <taxon>Panagrolaimidae</taxon>
        <taxon>Panagrolaimus</taxon>
    </lineage>
</organism>
<accession>A0A914Y9F6</accession>
<keyword evidence="1" id="KW-1185">Reference proteome</keyword>
<name>A0A914Y9F6_9BILA</name>
<proteinExistence type="predicted"/>
<protein>
    <submittedName>
        <fullName evidence="2">Uncharacterized protein</fullName>
    </submittedName>
</protein>
<reference evidence="2" key="1">
    <citation type="submission" date="2022-11" db="UniProtKB">
        <authorList>
            <consortium name="WormBaseParasite"/>
        </authorList>
    </citation>
    <scope>IDENTIFICATION</scope>
</reference>
<dbReference type="Proteomes" id="UP000887577">
    <property type="component" value="Unplaced"/>
</dbReference>